<evidence type="ECO:0000313" key="3">
    <source>
        <dbReference type="EMBL" id="CAG8374099.1"/>
    </source>
</evidence>
<feature type="region of interest" description="Disordered" evidence="1">
    <location>
        <begin position="58"/>
        <end position="93"/>
    </location>
</feature>
<accession>A0A9W4NJA9</accession>
<name>A0A9W4NJA9_9EURO</name>
<dbReference type="SMART" id="SM00382">
    <property type="entry name" value="AAA"/>
    <property type="match status" value="1"/>
</dbReference>
<comment type="caution">
    <text evidence="3">The sequence shown here is derived from an EMBL/GenBank/DDBJ whole genome shotgun (WGS) entry which is preliminary data.</text>
</comment>
<evidence type="ECO:0000313" key="4">
    <source>
        <dbReference type="Proteomes" id="UP001152592"/>
    </source>
</evidence>
<protein>
    <recommendedName>
        <fullName evidence="2">AAA+ ATPase domain-containing protein</fullName>
    </recommendedName>
</protein>
<dbReference type="GO" id="GO:0016887">
    <property type="term" value="F:ATP hydrolysis activity"/>
    <property type="evidence" value="ECO:0007669"/>
    <property type="project" value="InterPro"/>
</dbReference>
<dbReference type="PANTHER" id="PTHR46411">
    <property type="entry name" value="FAMILY ATPASE, PUTATIVE-RELATED"/>
    <property type="match status" value="1"/>
</dbReference>
<evidence type="ECO:0000259" key="2">
    <source>
        <dbReference type="SMART" id="SM00382"/>
    </source>
</evidence>
<dbReference type="OrthoDB" id="9996127at2759"/>
<dbReference type="EMBL" id="CAJVPD010000229">
    <property type="protein sequence ID" value="CAG8374099.1"/>
    <property type="molecule type" value="Genomic_DNA"/>
</dbReference>
<evidence type="ECO:0000256" key="1">
    <source>
        <dbReference type="SAM" id="MobiDB-lite"/>
    </source>
</evidence>
<dbReference type="Pfam" id="PF22942">
    <property type="entry name" value="DUF7025"/>
    <property type="match status" value="1"/>
</dbReference>
<feature type="compositionally biased region" description="Polar residues" evidence="1">
    <location>
        <begin position="74"/>
        <end position="91"/>
    </location>
</feature>
<reference evidence="3" key="1">
    <citation type="submission" date="2021-07" db="EMBL/GenBank/DDBJ databases">
        <authorList>
            <person name="Branca A.L. A."/>
        </authorList>
    </citation>
    <scope>NUCLEOTIDE SEQUENCE</scope>
</reference>
<dbReference type="Pfam" id="PF00004">
    <property type="entry name" value="AAA"/>
    <property type="match status" value="1"/>
</dbReference>
<dbReference type="InterPro" id="IPR027417">
    <property type="entry name" value="P-loop_NTPase"/>
</dbReference>
<dbReference type="AlphaFoldDB" id="A0A9W4NJA9"/>
<dbReference type="CDD" id="cd19481">
    <property type="entry name" value="RecA-like_protease"/>
    <property type="match status" value="1"/>
</dbReference>
<dbReference type="Proteomes" id="UP001152592">
    <property type="component" value="Unassembled WGS sequence"/>
</dbReference>
<proteinExistence type="predicted"/>
<dbReference type="GO" id="GO:0005524">
    <property type="term" value="F:ATP binding"/>
    <property type="evidence" value="ECO:0007669"/>
    <property type="project" value="InterPro"/>
</dbReference>
<gene>
    <name evidence="3" type="ORF">PSALAMII_LOCUS4964</name>
</gene>
<organism evidence="3 4">
    <name type="scientific">Penicillium salamii</name>
    <dbReference type="NCBI Taxonomy" id="1612424"/>
    <lineage>
        <taxon>Eukaryota</taxon>
        <taxon>Fungi</taxon>
        <taxon>Dikarya</taxon>
        <taxon>Ascomycota</taxon>
        <taxon>Pezizomycotina</taxon>
        <taxon>Eurotiomycetes</taxon>
        <taxon>Eurotiomycetidae</taxon>
        <taxon>Eurotiales</taxon>
        <taxon>Aspergillaceae</taxon>
        <taxon>Penicillium</taxon>
    </lineage>
</organism>
<dbReference type="PANTHER" id="PTHR46411:SF3">
    <property type="entry name" value="AAA+ ATPASE DOMAIN-CONTAINING PROTEIN"/>
    <property type="match status" value="1"/>
</dbReference>
<dbReference type="Gene3D" id="3.40.50.300">
    <property type="entry name" value="P-loop containing nucleotide triphosphate hydrolases"/>
    <property type="match status" value="1"/>
</dbReference>
<dbReference type="InterPro" id="IPR054289">
    <property type="entry name" value="DUF7025"/>
</dbReference>
<dbReference type="InterPro" id="IPR003959">
    <property type="entry name" value="ATPase_AAA_core"/>
</dbReference>
<dbReference type="InterPro" id="IPR003593">
    <property type="entry name" value="AAA+_ATPase"/>
</dbReference>
<sequence length="743" mass="84926">MFALPPSLFLSLFPSLRNSTSALLLHLPSQIDLLPLESLTYRRSRLRLMSSPEIPAMFAISNEPSDDPGMPSGTGDSKSTPSNTTQQQPSDGSECAIQTLYEGPPRCQCRKNWVEQYPEDLCQAVEEQAGIKQKAFIKRMRKNHDDGKPLILDSIVVQSSSLKQTLGEVFREYKGITPSLQKVVFRSPFRPLYHRWGLFTEIVERQKREDDEAAAHSVLLYDELKKELDDVMSEIKDQLHHGVITYKLLWALFEPGVLIVVPQGKHERFYIAESCQYNRMDGYLSINVNFVDWDGKSFGYARSTVNIPRYDGTQSLTSLSAYPARLHPAQDEARAKAIDRGRNFRELRGFQYKAYSGSVWTRVGGSELERNVDGRIIVDALSYFDAKNEERPSLSDLGSDSIAPKIDVNEDHHFEDEYNRGPVTPQIYDVRTRERERERIRQRRIQNGEFLVEKKDPEPSSDLTDEQLLLCTTRLRGYSLKLKRWVQFDVDNISDIAWNEDAFPQLILPEGFQNLILSFVEAQSDSTLAFDDITRGKGMGIIILLVGTPGTSKTLTAEAVADKVRKPLYVLSAGELGQDATNVEHRLSEIMELTQKWDAIVLFDECDVFLQERSTSNMAHNEIVAVFLRLLGYYRGIIFMTTNRASSIDSAFQSRIHLTLHYPELNIVATEKIWRQFTSQLERDETMTDKTYDWLAELSMNGRQIKNTVKISALLAHKEKARLGFRHTRTVLNATREEHDYCI</sequence>
<feature type="domain" description="AAA+ ATPase" evidence="2">
    <location>
        <begin position="539"/>
        <end position="666"/>
    </location>
</feature>
<dbReference type="SUPFAM" id="SSF52540">
    <property type="entry name" value="P-loop containing nucleoside triphosphate hydrolases"/>
    <property type="match status" value="1"/>
</dbReference>